<name>A0ABW0Q2P9_9HYPH</name>
<feature type="transmembrane region" description="Helical" evidence="6">
    <location>
        <begin position="310"/>
        <end position="330"/>
    </location>
</feature>
<evidence type="ECO:0000313" key="9">
    <source>
        <dbReference type="Proteomes" id="UP001596150"/>
    </source>
</evidence>
<keyword evidence="4 6" id="KW-1133">Transmembrane helix</keyword>
<evidence type="ECO:0000256" key="4">
    <source>
        <dbReference type="ARBA" id="ARBA00022989"/>
    </source>
</evidence>
<evidence type="ECO:0000256" key="1">
    <source>
        <dbReference type="ARBA" id="ARBA00004651"/>
    </source>
</evidence>
<protein>
    <submittedName>
        <fullName evidence="8">ABC transporter permease</fullName>
    </submittedName>
</protein>
<feature type="transmembrane region" description="Helical" evidence="6">
    <location>
        <begin position="363"/>
        <end position="386"/>
    </location>
</feature>
<keyword evidence="5 6" id="KW-0472">Membrane</keyword>
<dbReference type="InterPro" id="IPR000515">
    <property type="entry name" value="MetI-like"/>
</dbReference>
<organism evidence="8 9">
    <name type="scientific">Kaistia terrae</name>
    <dbReference type="NCBI Taxonomy" id="537017"/>
    <lineage>
        <taxon>Bacteria</taxon>
        <taxon>Pseudomonadati</taxon>
        <taxon>Pseudomonadota</taxon>
        <taxon>Alphaproteobacteria</taxon>
        <taxon>Hyphomicrobiales</taxon>
        <taxon>Kaistiaceae</taxon>
        <taxon>Kaistia</taxon>
    </lineage>
</organism>
<feature type="transmembrane region" description="Helical" evidence="6">
    <location>
        <begin position="193"/>
        <end position="213"/>
    </location>
</feature>
<evidence type="ECO:0000256" key="3">
    <source>
        <dbReference type="ARBA" id="ARBA00022692"/>
    </source>
</evidence>
<dbReference type="PANTHER" id="PTHR30177:SF30">
    <property type="entry name" value="GLYCINE BETAINE UPTAKE SYSTEM PERMEASE PROTEIN YEHY"/>
    <property type="match status" value="1"/>
</dbReference>
<dbReference type="PANTHER" id="PTHR30177">
    <property type="entry name" value="GLYCINE BETAINE/L-PROLINE TRANSPORT SYSTEM PERMEASE PROTEIN PROW"/>
    <property type="match status" value="1"/>
</dbReference>
<accession>A0ABW0Q2P9</accession>
<dbReference type="EMBL" id="JBHSML010000004">
    <property type="protein sequence ID" value="MFC5516909.1"/>
    <property type="molecule type" value="Genomic_DNA"/>
</dbReference>
<comment type="caution">
    <text evidence="8">The sequence shown here is derived from an EMBL/GenBank/DDBJ whole genome shotgun (WGS) entry which is preliminary data.</text>
</comment>
<comment type="similarity">
    <text evidence="6">Belongs to the binding-protein-dependent transport system permease family.</text>
</comment>
<comment type="subcellular location">
    <subcellularLocation>
        <location evidence="1 6">Cell membrane</location>
        <topology evidence="1 6">Multi-pass membrane protein</topology>
    </subcellularLocation>
</comment>
<dbReference type="InterPro" id="IPR035906">
    <property type="entry name" value="MetI-like_sf"/>
</dbReference>
<feature type="transmembrane region" description="Helical" evidence="6">
    <location>
        <begin position="145"/>
        <end position="167"/>
    </location>
</feature>
<feature type="transmembrane region" description="Helical" evidence="6">
    <location>
        <begin position="119"/>
        <end position="138"/>
    </location>
</feature>
<feature type="transmembrane region" description="Helical" evidence="6">
    <location>
        <begin position="59"/>
        <end position="78"/>
    </location>
</feature>
<evidence type="ECO:0000256" key="2">
    <source>
        <dbReference type="ARBA" id="ARBA00022448"/>
    </source>
</evidence>
<feature type="domain" description="ABC transmembrane type-1" evidence="7">
    <location>
        <begin position="187"/>
        <end position="382"/>
    </location>
</feature>
<gene>
    <name evidence="8" type="ORF">ACFPP9_14080</name>
</gene>
<feature type="transmembrane region" description="Helical" evidence="6">
    <location>
        <begin position="85"/>
        <end position="107"/>
    </location>
</feature>
<dbReference type="Proteomes" id="UP001596150">
    <property type="component" value="Unassembled WGS sequence"/>
</dbReference>
<evidence type="ECO:0000313" key="8">
    <source>
        <dbReference type="EMBL" id="MFC5516909.1"/>
    </source>
</evidence>
<reference evidence="9" key="1">
    <citation type="journal article" date="2019" name="Int. J. Syst. Evol. Microbiol.">
        <title>The Global Catalogue of Microorganisms (GCM) 10K type strain sequencing project: providing services to taxonomists for standard genome sequencing and annotation.</title>
        <authorList>
            <consortium name="The Broad Institute Genomics Platform"/>
            <consortium name="The Broad Institute Genome Sequencing Center for Infectious Disease"/>
            <person name="Wu L."/>
            <person name="Ma J."/>
        </authorList>
    </citation>
    <scope>NUCLEOTIDE SEQUENCE [LARGE SCALE GENOMIC DNA]</scope>
    <source>
        <strain evidence="9">KACC 12633</strain>
    </source>
</reference>
<keyword evidence="2 6" id="KW-0813">Transport</keyword>
<dbReference type="SUPFAM" id="SSF161098">
    <property type="entry name" value="MetI-like"/>
    <property type="match status" value="1"/>
</dbReference>
<dbReference type="InterPro" id="IPR051204">
    <property type="entry name" value="ABC_transp_perm/SBD"/>
</dbReference>
<feature type="transmembrane region" description="Helical" evidence="6">
    <location>
        <begin position="21"/>
        <end position="39"/>
    </location>
</feature>
<proteinExistence type="inferred from homology"/>
<feature type="transmembrane region" description="Helical" evidence="6">
    <location>
        <begin position="336"/>
        <end position="356"/>
    </location>
</feature>
<sequence length="394" mass="40735">MTEASQTAAPAQTSRLDRVGIVVAAIAILGMDWQSFATLKPNRLISGQGLSLGASLPTLWAAIGIGFLSIATIVAVLRTGAWLRLAVGIGSLLVLAVLIGIVPATVVPPENTFARVSPASGFWLMAFAFAVMTTDAVAKLQLGPLARIAMLLGAAVAVAVILGSGHWDGLSILKEYATNSQKFWREGAKHIELALGSLAAAIVIGLPLGIACHRNATLRGITLPVLNVIQTVPSMAMYGLMIVPLGLLAAWSPLAASLGIRGIGTAPALIALFLYSLLPVVANTVVGLGEVRRSVVEAAEGMGMTKFQRLFQVELPLALPVILTGIRIVLVQNIGLVTIAALIGGGGFGTFVFQGIGQAATDLVLLGAVPTIALAFTAAILLDAAIELSERRRL</sequence>
<dbReference type="Pfam" id="PF00528">
    <property type="entry name" value="BPD_transp_1"/>
    <property type="match status" value="1"/>
</dbReference>
<dbReference type="PROSITE" id="PS50928">
    <property type="entry name" value="ABC_TM1"/>
    <property type="match status" value="1"/>
</dbReference>
<evidence type="ECO:0000259" key="7">
    <source>
        <dbReference type="PROSITE" id="PS50928"/>
    </source>
</evidence>
<dbReference type="CDD" id="cd06261">
    <property type="entry name" value="TM_PBP2"/>
    <property type="match status" value="1"/>
</dbReference>
<dbReference type="RefSeq" id="WP_266345490.1">
    <property type="nucleotide sequence ID" value="NZ_JAPKNH010000008.1"/>
</dbReference>
<dbReference type="Gene3D" id="1.10.3720.10">
    <property type="entry name" value="MetI-like"/>
    <property type="match status" value="1"/>
</dbReference>
<feature type="transmembrane region" description="Helical" evidence="6">
    <location>
        <begin position="225"/>
        <end position="248"/>
    </location>
</feature>
<evidence type="ECO:0000256" key="5">
    <source>
        <dbReference type="ARBA" id="ARBA00023136"/>
    </source>
</evidence>
<feature type="transmembrane region" description="Helical" evidence="6">
    <location>
        <begin position="268"/>
        <end position="289"/>
    </location>
</feature>
<keyword evidence="9" id="KW-1185">Reference proteome</keyword>
<keyword evidence="3 6" id="KW-0812">Transmembrane</keyword>
<evidence type="ECO:0000256" key="6">
    <source>
        <dbReference type="RuleBase" id="RU363032"/>
    </source>
</evidence>